<dbReference type="PANTHER" id="PTHR21240:SF28">
    <property type="entry name" value="ISO-OROTATE DECARBOXYLASE (EUROFUNG)"/>
    <property type="match status" value="1"/>
</dbReference>
<keyword evidence="4" id="KW-1185">Reference proteome</keyword>
<evidence type="ECO:0000313" key="3">
    <source>
        <dbReference type="EMBL" id="UYP48696.1"/>
    </source>
</evidence>
<keyword evidence="1" id="KW-0456">Lyase</keyword>
<organism evidence="3 4">
    <name type="scientific">Candidatus Lokiarchaeum ossiferum</name>
    <dbReference type="NCBI Taxonomy" id="2951803"/>
    <lineage>
        <taxon>Archaea</taxon>
        <taxon>Promethearchaeati</taxon>
        <taxon>Promethearchaeota</taxon>
        <taxon>Promethearchaeia</taxon>
        <taxon>Promethearchaeales</taxon>
        <taxon>Promethearchaeaceae</taxon>
        <taxon>Candidatus Lokiarchaeum</taxon>
    </lineage>
</organism>
<name>A0ABY6HZC7_9ARCH</name>
<dbReference type="EMBL" id="CP104013">
    <property type="protein sequence ID" value="UYP48696.1"/>
    <property type="molecule type" value="Genomic_DNA"/>
</dbReference>
<dbReference type="SUPFAM" id="SSF51556">
    <property type="entry name" value="Metallo-dependent hydrolases"/>
    <property type="match status" value="1"/>
</dbReference>
<dbReference type="Gene3D" id="3.20.20.140">
    <property type="entry name" value="Metal-dependent hydrolases"/>
    <property type="match status" value="1"/>
</dbReference>
<dbReference type="Pfam" id="PF04909">
    <property type="entry name" value="Amidohydro_2"/>
    <property type="match status" value="1"/>
</dbReference>
<evidence type="ECO:0000259" key="2">
    <source>
        <dbReference type="Pfam" id="PF04909"/>
    </source>
</evidence>
<protein>
    <recommendedName>
        <fullName evidence="2">Amidohydrolase-related domain-containing protein</fullName>
    </recommendedName>
</protein>
<feature type="domain" description="Amidohydrolase-related" evidence="2">
    <location>
        <begin position="125"/>
        <end position="318"/>
    </location>
</feature>
<sequence>MENDFKDLAIKYTGPKFDAHTHVWDLKLAEEHLTYVEDFNIKKSLAILDEDIAQNLSPELKERFIFARFLRSKTLLKGNAKDSANMVQEYYNQGYPIIKFWFGPRWIDYVDEEFKKKAGKLRLSNPIFDPIYSKIEELGLIFLVHNSDPDTYYERVYQPESKYGTKKEHLDSFEEVLKKYPKMKILGAHFGAQPEHLDNLARWFDTYPNYYVDASSARWMAREFSQKREESITFFKKYSDRILWGTDLSFGSQRHIEIPEYYFTRYLTYQALLETKVKNLALPFPDPENDNKTVINGLDLPMDVLENIYWKTAEKFFHGL</sequence>
<evidence type="ECO:0000313" key="4">
    <source>
        <dbReference type="Proteomes" id="UP001208689"/>
    </source>
</evidence>
<dbReference type="InterPro" id="IPR032466">
    <property type="entry name" value="Metal_Hydrolase"/>
</dbReference>
<gene>
    <name evidence="3" type="ORF">NEF87_004981</name>
</gene>
<accession>A0ABY6HZC7</accession>
<dbReference type="InterPro" id="IPR032465">
    <property type="entry name" value="ACMSD"/>
</dbReference>
<dbReference type="PANTHER" id="PTHR21240">
    <property type="entry name" value="2-AMINO-3-CARBOXYLMUCONATE-6-SEMIALDEHYDE DECARBOXYLASE"/>
    <property type="match status" value="1"/>
</dbReference>
<proteinExistence type="predicted"/>
<reference evidence="3" key="1">
    <citation type="submission" date="2022-09" db="EMBL/GenBank/DDBJ databases">
        <title>Actin cytoskeleton and complex cell architecture in an #Asgard archaeon.</title>
        <authorList>
            <person name="Ponce Toledo R.I."/>
            <person name="Schleper C."/>
            <person name="Rodrigues Oliveira T."/>
            <person name="Wollweber F."/>
            <person name="Xu J."/>
            <person name="Rittmann S."/>
            <person name="Klingl A."/>
            <person name="Pilhofer M."/>
        </authorList>
    </citation>
    <scope>NUCLEOTIDE SEQUENCE</scope>
    <source>
        <strain evidence="3">B-35</strain>
    </source>
</reference>
<dbReference type="Proteomes" id="UP001208689">
    <property type="component" value="Chromosome"/>
</dbReference>
<evidence type="ECO:0000256" key="1">
    <source>
        <dbReference type="ARBA" id="ARBA00023239"/>
    </source>
</evidence>
<dbReference type="InterPro" id="IPR006680">
    <property type="entry name" value="Amidohydro-rel"/>
</dbReference>